<evidence type="ECO:0000313" key="2">
    <source>
        <dbReference type="Proteomes" id="UP001162164"/>
    </source>
</evidence>
<proteinExistence type="predicted"/>
<accession>A0ABQ9JMU0</accession>
<evidence type="ECO:0000313" key="1">
    <source>
        <dbReference type="EMBL" id="KAJ8978938.1"/>
    </source>
</evidence>
<gene>
    <name evidence="1" type="ORF">NQ317_002999</name>
</gene>
<dbReference type="Gene3D" id="3.40.190.10">
    <property type="entry name" value="Periplasmic binding protein-like II"/>
    <property type="match status" value="1"/>
</dbReference>
<dbReference type="Proteomes" id="UP001162164">
    <property type="component" value="Unassembled WGS sequence"/>
</dbReference>
<dbReference type="EMBL" id="JAPWTJ010000389">
    <property type="protein sequence ID" value="KAJ8978938.1"/>
    <property type="molecule type" value="Genomic_DNA"/>
</dbReference>
<sequence length="96" mass="10992">MRLKPNLCPIYGVNLQVRRTDSWGYLQSNGHFDGLVGLLEQRVIDFGSSPLLFKLDRMPFVDYGYGNWMLKTTTLKRRSRGSIAVLYLFSTISVDS</sequence>
<name>A0ABQ9JMU0_9CUCU</name>
<dbReference type="SUPFAM" id="SSF53850">
    <property type="entry name" value="Periplasmic binding protein-like II"/>
    <property type="match status" value="1"/>
</dbReference>
<keyword evidence="2" id="KW-1185">Reference proteome</keyword>
<reference evidence="1" key="1">
    <citation type="journal article" date="2023" name="Insect Mol. Biol.">
        <title>Genome sequencing provides insights into the evolution of gene families encoding plant cell wall-degrading enzymes in longhorned beetles.</title>
        <authorList>
            <person name="Shin N.R."/>
            <person name="Okamura Y."/>
            <person name="Kirsch R."/>
            <person name="Pauchet Y."/>
        </authorList>
    </citation>
    <scope>NUCLEOTIDE SEQUENCE</scope>
    <source>
        <strain evidence="1">MMC_N1</strain>
    </source>
</reference>
<organism evidence="1 2">
    <name type="scientific">Molorchus minor</name>
    <dbReference type="NCBI Taxonomy" id="1323400"/>
    <lineage>
        <taxon>Eukaryota</taxon>
        <taxon>Metazoa</taxon>
        <taxon>Ecdysozoa</taxon>
        <taxon>Arthropoda</taxon>
        <taxon>Hexapoda</taxon>
        <taxon>Insecta</taxon>
        <taxon>Pterygota</taxon>
        <taxon>Neoptera</taxon>
        <taxon>Endopterygota</taxon>
        <taxon>Coleoptera</taxon>
        <taxon>Polyphaga</taxon>
        <taxon>Cucujiformia</taxon>
        <taxon>Chrysomeloidea</taxon>
        <taxon>Cerambycidae</taxon>
        <taxon>Lamiinae</taxon>
        <taxon>Monochamini</taxon>
        <taxon>Molorchus</taxon>
    </lineage>
</organism>
<comment type="caution">
    <text evidence="1">The sequence shown here is derived from an EMBL/GenBank/DDBJ whole genome shotgun (WGS) entry which is preliminary data.</text>
</comment>
<protein>
    <submittedName>
        <fullName evidence="1">Uncharacterized protein</fullName>
    </submittedName>
</protein>